<evidence type="ECO:0000256" key="1">
    <source>
        <dbReference type="ARBA" id="ARBA00022737"/>
    </source>
</evidence>
<feature type="region of interest" description="Disordered" evidence="4">
    <location>
        <begin position="25"/>
        <end position="47"/>
    </location>
</feature>
<feature type="signal peptide" evidence="5">
    <location>
        <begin position="1"/>
        <end position="21"/>
    </location>
</feature>
<dbReference type="RefSeq" id="WP_110173713.1">
    <property type="nucleotide sequence ID" value="NZ_CP015136.1"/>
</dbReference>
<dbReference type="OrthoDB" id="116767at2"/>
<dbReference type="PROSITE" id="PS50005">
    <property type="entry name" value="TPR"/>
    <property type="match status" value="2"/>
</dbReference>
<feature type="chain" id="PRO_5007512043" evidence="5">
    <location>
        <begin position="22"/>
        <end position="406"/>
    </location>
</feature>
<dbReference type="EMBL" id="CP015136">
    <property type="protein sequence ID" value="AMY12242.1"/>
    <property type="molecule type" value="Genomic_DNA"/>
</dbReference>
<feature type="repeat" description="TPR" evidence="3">
    <location>
        <begin position="324"/>
        <end position="357"/>
    </location>
</feature>
<evidence type="ECO:0000256" key="5">
    <source>
        <dbReference type="SAM" id="SignalP"/>
    </source>
</evidence>
<dbReference type="SMART" id="SM00028">
    <property type="entry name" value="TPR"/>
    <property type="match status" value="5"/>
</dbReference>
<dbReference type="InterPro" id="IPR051012">
    <property type="entry name" value="CellSynth/LPSAsmb/PSIAsmb"/>
</dbReference>
<name>A0A143PUH7_LUTPR</name>
<dbReference type="Proteomes" id="UP000076079">
    <property type="component" value="Chromosome"/>
</dbReference>
<dbReference type="STRING" id="1855912.LuPra_05515"/>
<keyword evidence="7" id="KW-1185">Reference proteome</keyword>
<dbReference type="Gene3D" id="1.25.40.10">
    <property type="entry name" value="Tetratricopeptide repeat domain"/>
    <property type="match status" value="2"/>
</dbReference>
<keyword evidence="1" id="KW-0677">Repeat</keyword>
<organism evidence="6 7">
    <name type="scientific">Luteitalea pratensis</name>
    <dbReference type="NCBI Taxonomy" id="1855912"/>
    <lineage>
        <taxon>Bacteria</taxon>
        <taxon>Pseudomonadati</taxon>
        <taxon>Acidobacteriota</taxon>
        <taxon>Vicinamibacteria</taxon>
        <taxon>Vicinamibacterales</taxon>
        <taxon>Vicinamibacteraceae</taxon>
        <taxon>Luteitalea</taxon>
    </lineage>
</organism>
<evidence type="ECO:0000256" key="4">
    <source>
        <dbReference type="SAM" id="MobiDB-lite"/>
    </source>
</evidence>
<reference evidence="6 7" key="1">
    <citation type="journal article" date="2016" name="Genome Announc.">
        <title>First Complete Genome Sequence of a Subdivision 6 Acidobacterium Strain.</title>
        <authorList>
            <person name="Huang S."/>
            <person name="Vieira S."/>
            <person name="Bunk B."/>
            <person name="Riedel T."/>
            <person name="Sproer C."/>
            <person name="Overmann J."/>
        </authorList>
    </citation>
    <scope>NUCLEOTIDE SEQUENCE [LARGE SCALE GENOMIC DNA]</scope>
    <source>
        <strain evidence="7">DSM 100886 HEG_-6_39</strain>
    </source>
</reference>
<dbReference type="PANTHER" id="PTHR45586">
    <property type="entry name" value="TPR REPEAT-CONTAINING PROTEIN PA4667"/>
    <property type="match status" value="1"/>
</dbReference>
<dbReference type="InterPro" id="IPR011990">
    <property type="entry name" value="TPR-like_helical_dom_sf"/>
</dbReference>
<sequence precursor="true">MKRLRITAALVAALAAVPAWGQAPPVSATHEGTPPAGKAGGTSVAAKAPAPARAASATLSKANKAREGGDLEGAIGLYRQVVKVSPRQIDAWWYLGTSLYDLERWGDARAAFDHVVRLDKNNGAALAFRGLCTFRQGQYVEALDDLQRARALGVSGNPEVGSVARFHAGLAMTRLSRFEPALNTIGEFALEGNDSPQIIEALGVATLRMPLLPSELPPEKREMVMMAGRGSYFMAMRLAPAARTAFEELALRYPDVPNVHYAFGIFLMSEDADRALKEFERELSVQPAHAPSHIQMAFEYIRRADYASARRHAKDAVTLAPTDFIAHRLIGQIELETGDTQAAIASLEQSRRLEPNSPTVYFTLAKAYARAGRDADAEKARAEFTRLDRLSRLQRNGVTAVGGMTP</sequence>
<keyword evidence="6" id="KW-0449">Lipoprotein</keyword>
<protein>
    <submittedName>
        <fullName evidence="6">Lipoprotein NlpI</fullName>
    </submittedName>
</protein>
<reference evidence="7" key="2">
    <citation type="submission" date="2016-04" db="EMBL/GenBank/DDBJ databases">
        <title>First Complete Genome Sequence of a Subdivision 6 Acidobacterium.</title>
        <authorList>
            <person name="Huang S."/>
            <person name="Vieira S."/>
            <person name="Bunk B."/>
            <person name="Riedel T."/>
            <person name="Sproeer C."/>
            <person name="Overmann J."/>
        </authorList>
    </citation>
    <scope>NUCLEOTIDE SEQUENCE [LARGE SCALE GENOMIC DNA]</scope>
    <source>
        <strain evidence="7">DSM 100886 HEG_-6_39</strain>
    </source>
</reference>
<dbReference type="KEGG" id="abac:LuPra_05515"/>
<proteinExistence type="predicted"/>
<dbReference type="AlphaFoldDB" id="A0A143PUH7"/>
<keyword evidence="5" id="KW-0732">Signal</keyword>
<evidence type="ECO:0000256" key="3">
    <source>
        <dbReference type="PROSITE-ProRule" id="PRU00339"/>
    </source>
</evidence>
<dbReference type="Pfam" id="PF14559">
    <property type="entry name" value="TPR_19"/>
    <property type="match status" value="1"/>
</dbReference>
<evidence type="ECO:0000313" key="7">
    <source>
        <dbReference type="Proteomes" id="UP000076079"/>
    </source>
</evidence>
<dbReference type="Pfam" id="PF13432">
    <property type="entry name" value="TPR_16"/>
    <property type="match status" value="1"/>
</dbReference>
<evidence type="ECO:0000313" key="6">
    <source>
        <dbReference type="EMBL" id="AMY12242.1"/>
    </source>
</evidence>
<feature type="repeat" description="TPR" evidence="3">
    <location>
        <begin position="89"/>
        <end position="122"/>
    </location>
</feature>
<gene>
    <name evidence="6" type="ORF">LuPra_05515</name>
</gene>
<dbReference type="InterPro" id="IPR019734">
    <property type="entry name" value="TPR_rpt"/>
</dbReference>
<dbReference type="PANTHER" id="PTHR45586:SF1">
    <property type="entry name" value="LIPOPOLYSACCHARIDE ASSEMBLY PROTEIN B"/>
    <property type="match status" value="1"/>
</dbReference>
<accession>A0A143PUH7</accession>
<keyword evidence="2 3" id="KW-0802">TPR repeat</keyword>
<dbReference type="SUPFAM" id="SSF48452">
    <property type="entry name" value="TPR-like"/>
    <property type="match status" value="2"/>
</dbReference>
<evidence type="ECO:0000256" key="2">
    <source>
        <dbReference type="ARBA" id="ARBA00022803"/>
    </source>
</evidence>